<dbReference type="PANTHER" id="PTHR31760:SF0">
    <property type="entry name" value="S-ADENOSYL-L-METHIONINE-DEPENDENT METHYLTRANSFERASES SUPERFAMILY PROTEIN"/>
    <property type="match status" value="1"/>
</dbReference>
<feature type="binding site" evidence="6">
    <location>
        <begin position="130"/>
        <end position="131"/>
    </location>
    <ligand>
        <name>S-adenosyl-L-methionine</name>
        <dbReference type="ChEBI" id="CHEBI:59789"/>
    </ligand>
</feature>
<dbReference type="FunFam" id="3.40.50.150:FF:000041">
    <property type="entry name" value="Ribosomal RNA small subunit methyltransferase G"/>
    <property type="match status" value="1"/>
</dbReference>
<dbReference type="GO" id="GO:0070043">
    <property type="term" value="F:rRNA (guanine-N7-)-methyltransferase activity"/>
    <property type="evidence" value="ECO:0007669"/>
    <property type="project" value="UniProtKB-UniRule"/>
</dbReference>
<keyword evidence="4 6" id="KW-0808">Transferase</keyword>
<evidence type="ECO:0000256" key="5">
    <source>
        <dbReference type="ARBA" id="ARBA00022691"/>
    </source>
</evidence>
<evidence type="ECO:0000313" key="8">
    <source>
        <dbReference type="Proteomes" id="UP000033682"/>
    </source>
</evidence>
<dbReference type="PIRSF" id="PIRSF003078">
    <property type="entry name" value="GidB"/>
    <property type="match status" value="1"/>
</dbReference>
<protein>
    <recommendedName>
        <fullName evidence="6">Ribosomal RNA small subunit methyltransferase G</fullName>
        <ecNumber evidence="6">2.1.1.-</ecNumber>
    </recommendedName>
    <alternativeName>
        <fullName evidence="6">16S rRNA 7-methylguanosine methyltransferase</fullName>
        <shortName evidence="6">16S rRNA m7G methyltransferase</shortName>
    </alternativeName>
</protein>
<dbReference type="EMBL" id="JXLG01000003">
    <property type="protein sequence ID" value="KJY62198.1"/>
    <property type="molecule type" value="Genomic_DNA"/>
</dbReference>
<dbReference type="NCBIfam" id="TIGR00138">
    <property type="entry name" value="rsmG_gidB"/>
    <property type="match status" value="1"/>
</dbReference>
<name>A0A0F4LUZ7_9LACO</name>
<dbReference type="Gene3D" id="3.40.50.150">
    <property type="entry name" value="Vaccinia Virus protein VP39"/>
    <property type="match status" value="1"/>
</dbReference>
<dbReference type="HOGENOM" id="CLU_065341_0_2_9"/>
<comment type="subcellular location">
    <subcellularLocation>
        <location evidence="6">Cytoplasm</location>
    </subcellularLocation>
</comment>
<dbReference type="GO" id="GO:0005829">
    <property type="term" value="C:cytosol"/>
    <property type="evidence" value="ECO:0007669"/>
    <property type="project" value="TreeGrafter"/>
</dbReference>
<proteinExistence type="inferred from homology"/>
<keyword evidence="1 6" id="KW-0963">Cytoplasm</keyword>
<gene>
    <name evidence="7" type="primary">gidB</name>
    <name evidence="6" type="synonym">rsmG</name>
    <name evidence="7" type="ORF">JF72_01790</name>
</gene>
<dbReference type="InterPro" id="IPR029063">
    <property type="entry name" value="SAM-dependent_MTases_sf"/>
</dbReference>
<comment type="caution">
    <text evidence="7">The sequence shown here is derived from an EMBL/GenBank/DDBJ whole genome shotgun (WGS) entry which is preliminary data.</text>
</comment>
<dbReference type="RefSeq" id="WP_046305969.1">
    <property type="nucleotide sequence ID" value="NZ_CAMKYX010000004.1"/>
</dbReference>
<keyword evidence="5 6" id="KW-0949">S-adenosyl-L-methionine</keyword>
<comment type="similarity">
    <text evidence="6">Belongs to the methyltransferase superfamily. RNA methyltransferase RsmG family.</text>
</comment>
<evidence type="ECO:0000256" key="2">
    <source>
        <dbReference type="ARBA" id="ARBA00022552"/>
    </source>
</evidence>
<keyword evidence="3 6" id="KW-0489">Methyltransferase</keyword>
<dbReference type="PATRIC" id="fig|303541.3.peg.323"/>
<dbReference type="Proteomes" id="UP000033682">
    <property type="component" value="Unassembled WGS sequence"/>
</dbReference>
<dbReference type="EC" id="2.1.1.-" evidence="6"/>
<keyword evidence="2 6" id="KW-0698">rRNA processing</keyword>
<evidence type="ECO:0000256" key="1">
    <source>
        <dbReference type="ARBA" id="ARBA00022490"/>
    </source>
</evidence>
<dbReference type="PANTHER" id="PTHR31760">
    <property type="entry name" value="S-ADENOSYL-L-METHIONINE-DEPENDENT METHYLTRANSFERASES SUPERFAMILY PROTEIN"/>
    <property type="match status" value="1"/>
</dbReference>
<accession>A0A0F4LUZ7</accession>
<evidence type="ECO:0000256" key="6">
    <source>
        <dbReference type="HAMAP-Rule" id="MF_00074"/>
    </source>
</evidence>
<dbReference type="SUPFAM" id="SSF53335">
    <property type="entry name" value="S-adenosyl-L-methionine-dependent methyltransferases"/>
    <property type="match status" value="1"/>
</dbReference>
<evidence type="ECO:0000313" key="7">
    <source>
        <dbReference type="EMBL" id="KJY62198.1"/>
    </source>
</evidence>
<sequence length="240" mass="27175">MNPEQFVQELSKRNFKLNEKQINQFNQYFTSLIEANQHVNLTRITEENDVYLKHFFDSITPLLMFDELFKSGSNLCDIGAGAGFPSIPLKIIKPEIKVTIVDSLGKRLTFLQELVDKLDLKDVTLVHGRAEDVGQNKQYREQFDLVTARAVANMAVLSEYCLPLVKKGGSFIALKGPKADDELKDSQKAITTLGGKVSEAEELQLPYSDEERTLILVQKVKMTPKKYPRQAGTPHRKPIH</sequence>
<dbReference type="AlphaFoldDB" id="A0A0F4LUZ7"/>
<reference evidence="7 8" key="1">
    <citation type="submission" date="2015-01" db="EMBL/GenBank/DDBJ databases">
        <title>Comparative genomics of the lactic acid bacteria isolated from the honey bee gut.</title>
        <authorList>
            <person name="Ellegaard K.M."/>
            <person name="Tamarit D."/>
            <person name="Javelind E."/>
            <person name="Olofsson T."/>
            <person name="Andersson S.G."/>
            <person name="Vasquez A."/>
        </authorList>
    </citation>
    <scope>NUCLEOTIDE SEQUENCE [LARGE SCALE GENOMIC DNA]</scope>
    <source>
        <strain evidence="7 8">Hma11</strain>
    </source>
</reference>
<feature type="binding site" evidence="6">
    <location>
        <position position="149"/>
    </location>
    <ligand>
        <name>S-adenosyl-L-methionine</name>
        <dbReference type="ChEBI" id="CHEBI:59789"/>
    </ligand>
</feature>
<organism evidence="7 8">
    <name type="scientific">Lactobacillus apis</name>
    <dbReference type="NCBI Taxonomy" id="303541"/>
    <lineage>
        <taxon>Bacteria</taxon>
        <taxon>Bacillati</taxon>
        <taxon>Bacillota</taxon>
        <taxon>Bacilli</taxon>
        <taxon>Lactobacillales</taxon>
        <taxon>Lactobacillaceae</taxon>
        <taxon>Lactobacillus</taxon>
    </lineage>
</organism>
<dbReference type="Pfam" id="PF02527">
    <property type="entry name" value="GidB"/>
    <property type="match status" value="1"/>
</dbReference>
<evidence type="ECO:0000256" key="3">
    <source>
        <dbReference type="ARBA" id="ARBA00022603"/>
    </source>
</evidence>
<dbReference type="HAMAP" id="MF_00074">
    <property type="entry name" value="16SrRNA_methyltr_G"/>
    <property type="match status" value="1"/>
</dbReference>
<feature type="binding site" evidence="6">
    <location>
        <position position="84"/>
    </location>
    <ligand>
        <name>S-adenosyl-L-methionine</name>
        <dbReference type="ChEBI" id="CHEBI:59789"/>
    </ligand>
</feature>
<feature type="binding site" evidence="6">
    <location>
        <position position="79"/>
    </location>
    <ligand>
        <name>S-adenosyl-L-methionine</name>
        <dbReference type="ChEBI" id="CHEBI:59789"/>
    </ligand>
</feature>
<dbReference type="STRING" id="303541.JF72_01790"/>
<dbReference type="InterPro" id="IPR003682">
    <property type="entry name" value="rRNA_ssu_MeTfrase_G"/>
</dbReference>
<comment type="caution">
    <text evidence="6">Lacks conserved residue(s) required for the propagation of feature annotation.</text>
</comment>
<dbReference type="CDD" id="cd02440">
    <property type="entry name" value="AdoMet_MTases"/>
    <property type="match status" value="1"/>
</dbReference>
<comment type="function">
    <text evidence="6">Specifically methylates the N7 position of a guanine in 16S rRNA.</text>
</comment>
<evidence type="ECO:0000256" key="4">
    <source>
        <dbReference type="ARBA" id="ARBA00022679"/>
    </source>
</evidence>
<keyword evidence="8" id="KW-1185">Reference proteome</keyword>